<dbReference type="WBParaSite" id="nRc.2.0.1.t27454-RA">
    <property type="protein sequence ID" value="nRc.2.0.1.t27454-RA"/>
    <property type="gene ID" value="nRc.2.0.1.g27454"/>
</dbReference>
<evidence type="ECO:0000313" key="2">
    <source>
        <dbReference type="Proteomes" id="UP000887565"/>
    </source>
</evidence>
<accession>A0A915JML7</accession>
<name>A0A915JML7_ROMCU</name>
<evidence type="ECO:0000313" key="3">
    <source>
        <dbReference type="WBParaSite" id="nRc.2.0.1.t27454-RA"/>
    </source>
</evidence>
<sequence>MAKRPASVQTLRRSAPLKPSDNFTTASGYLEKKKIDFCAKKVRKMAQLLSEKTIGNVFMARSFEKMDVCDYILFKNGHCPSEVDIFQYFAKGFPFSKNIVAFCIACRQEADELFEPFMAFLR</sequence>
<keyword evidence="2" id="KW-1185">Reference proteome</keyword>
<dbReference type="AlphaFoldDB" id="A0A915JML7"/>
<dbReference type="Proteomes" id="UP000887565">
    <property type="component" value="Unplaced"/>
</dbReference>
<organism evidence="2 3">
    <name type="scientific">Romanomermis culicivorax</name>
    <name type="common">Nematode worm</name>
    <dbReference type="NCBI Taxonomy" id="13658"/>
    <lineage>
        <taxon>Eukaryota</taxon>
        <taxon>Metazoa</taxon>
        <taxon>Ecdysozoa</taxon>
        <taxon>Nematoda</taxon>
        <taxon>Enoplea</taxon>
        <taxon>Dorylaimia</taxon>
        <taxon>Mermithida</taxon>
        <taxon>Mermithoidea</taxon>
        <taxon>Mermithidae</taxon>
        <taxon>Romanomermis</taxon>
    </lineage>
</organism>
<reference evidence="3" key="1">
    <citation type="submission" date="2022-11" db="UniProtKB">
        <authorList>
            <consortium name="WormBaseParasite"/>
        </authorList>
    </citation>
    <scope>IDENTIFICATION</scope>
</reference>
<proteinExistence type="predicted"/>
<protein>
    <submittedName>
        <fullName evidence="3">Uncharacterized protein</fullName>
    </submittedName>
</protein>
<feature type="region of interest" description="Disordered" evidence="1">
    <location>
        <begin position="1"/>
        <end position="23"/>
    </location>
</feature>
<evidence type="ECO:0000256" key="1">
    <source>
        <dbReference type="SAM" id="MobiDB-lite"/>
    </source>
</evidence>